<evidence type="ECO:0000313" key="3">
    <source>
        <dbReference type="EMBL" id="KAF3457480.1"/>
    </source>
</evidence>
<evidence type="ECO:0000256" key="2">
    <source>
        <dbReference type="SAM" id="MobiDB-lite"/>
    </source>
</evidence>
<keyword evidence="1" id="KW-0175">Coiled coil</keyword>
<feature type="compositionally biased region" description="Acidic residues" evidence="2">
    <location>
        <begin position="183"/>
        <end position="208"/>
    </location>
</feature>
<accession>A0A8K0HRS5</accession>
<dbReference type="Proteomes" id="UP000796880">
    <property type="component" value="Unassembled WGS sequence"/>
</dbReference>
<evidence type="ECO:0000256" key="1">
    <source>
        <dbReference type="SAM" id="Coils"/>
    </source>
</evidence>
<reference evidence="3" key="1">
    <citation type="submission" date="2020-03" db="EMBL/GenBank/DDBJ databases">
        <title>A high-quality chromosome-level genome assembly of a woody plant with both climbing and erect habits, Rhamnella rubrinervis.</title>
        <authorList>
            <person name="Lu Z."/>
            <person name="Yang Y."/>
            <person name="Zhu X."/>
            <person name="Sun Y."/>
        </authorList>
    </citation>
    <scope>NUCLEOTIDE SEQUENCE</scope>
    <source>
        <strain evidence="3">BYM</strain>
        <tissue evidence="3">Leaf</tissue>
    </source>
</reference>
<gene>
    <name evidence="3" type="ORF">FNV43_RR02138</name>
</gene>
<dbReference type="AlphaFoldDB" id="A0A8K0HRS5"/>
<feature type="compositionally biased region" description="Polar residues" evidence="2">
    <location>
        <begin position="237"/>
        <end position="248"/>
    </location>
</feature>
<keyword evidence="4" id="KW-1185">Reference proteome</keyword>
<sequence>MPSQIKLSAPEPLERADSPRDGWICLYEIAFKIGLRLPFHRIINMLAQNARYLYDAVIKVDKAFKKKAEAYINAAAANKALEEDNLALKQTALEATKRAKLERKWSEADQKLIEKDRELEALRLDYAQVAGERDALQARVARWPRAKKHIYKKAAIDAILKNTNDMIRAFKAGQTEDWVTPDPSDDEEDGGQEDMEITSGEDEPDEGDAPPVNQPELPGLNAEPNDSFEEAMRLPSNEESGPGQTSRR</sequence>
<protein>
    <submittedName>
        <fullName evidence="3">Uncharacterized protein</fullName>
    </submittedName>
</protein>
<evidence type="ECO:0000313" key="4">
    <source>
        <dbReference type="Proteomes" id="UP000796880"/>
    </source>
</evidence>
<name>A0A8K0HRS5_9ROSA</name>
<feature type="coiled-coil region" evidence="1">
    <location>
        <begin position="78"/>
        <end position="139"/>
    </location>
</feature>
<dbReference type="OrthoDB" id="1750920at2759"/>
<organism evidence="3 4">
    <name type="scientific">Rhamnella rubrinervis</name>
    <dbReference type="NCBI Taxonomy" id="2594499"/>
    <lineage>
        <taxon>Eukaryota</taxon>
        <taxon>Viridiplantae</taxon>
        <taxon>Streptophyta</taxon>
        <taxon>Embryophyta</taxon>
        <taxon>Tracheophyta</taxon>
        <taxon>Spermatophyta</taxon>
        <taxon>Magnoliopsida</taxon>
        <taxon>eudicotyledons</taxon>
        <taxon>Gunneridae</taxon>
        <taxon>Pentapetalae</taxon>
        <taxon>rosids</taxon>
        <taxon>fabids</taxon>
        <taxon>Rosales</taxon>
        <taxon>Rhamnaceae</taxon>
        <taxon>rhamnoid group</taxon>
        <taxon>Rhamneae</taxon>
        <taxon>Rhamnella</taxon>
    </lineage>
</organism>
<feature type="region of interest" description="Disordered" evidence="2">
    <location>
        <begin position="172"/>
        <end position="248"/>
    </location>
</feature>
<comment type="caution">
    <text evidence="3">The sequence shown here is derived from an EMBL/GenBank/DDBJ whole genome shotgun (WGS) entry which is preliminary data.</text>
</comment>
<dbReference type="EMBL" id="VOIH02000001">
    <property type="protein sequence ID" value="KAF3457480.1"/>
    <property type="molecule type" value="Genomic_DNA"/>
</dbReference>
<proteinExistence type="predicted"/>